<sequence length="145" mass="16948">MHLSTHLNVVVTLLVLFWVLFLFMMILWFGVRYSRFLPRTSLPFPLFVFDKRTNGRTNKQTNQPIQSLKPCRSLHSFCSVYSFLSVYILLFSGFVCLFCNTSIFFHDGFIFLRADDVLKIFFSSFVFVFDASFFETPSPTSPFSI</sequence>
<dbReference type="HOGENOM" id="CLU_1787068_0_0_1"/>
<feature type="transmembrane region" description="Helical" evidence="1">
    <location>
        <begin position="84"/>
        <end position="105"/>
    </location>
</feature>
<name>A0A0D0CTJ8_9AGAR</name>
<reference evidence="2 3" key="1">
    <citation type="submission" date="2014-04" db="EMBL/GenBank/DDBJ databases">
        <title>Evolutionary Origins and Diversification of the Mycorrhizal Mutualists.</title>
        <authorList>
            <consortium name="DOE Joint Genome Institute"/>
            <consortium name="Mycorrhizal Genomics Consortium"/>
            <person name="Kohler A."/>
            <person name="Kuo A."/>
            <person name="Nagy L.G."/>
            <person name="Floudas D."/>
            <person name="Copeland A."/>
            <person name="Barry K.W."/>
            <person name="Cichocki N."/>
            <person name="Veneault-Fourrey C."/>
            <person name="LaButti K."/>
            <person name="Lindquist E.A."/>
            <person name="Lipzen A."/>
            <person name="Lundell T."/>
            <person name="Morin E."/>
            <person name="Murat C."/>
            <person name="Riley R."/>
            <person name="Ohm R."/>
            <person name="Sun H."/>
            <person name="Tunlid A."/>
            <person name="Henrissat B."/>
            <person name="Grigoriev I.V."/>
            <person name="Hibbett D.S."/>
            <person name="Martin F."/>
        </authorList>
    </citation>
    <scope>NUCLEOTIDE SEQUENCE [LARGE SCALE GENOMIC DNA]</scope>
    <source>
        <strain evidence="2 3">FD-317 M1</strain>
    </source>
</reference>
<feature type="transmembrane region" description="Helical" evidence="1">
    <location>
        <begin position="7"/>
        <end position="31"/>
    </location>
</feature>
<proteinExistence type="predicted"/>
<evidence type="ECO:0000313" key="3">
    <source>
        <dbReference type="Proteomes" id="UP000053593"/>
    </source>
</evidence>
<evidence type="ECO:0000313" key="2">
    <source>
        <dbReference type="EMBL" id="KIK59058.1"/>
    </source>
</evidence>
<accession>A0A0D0CTJ8</accession>
<feature type="transmembrane region" description="Helical" evidence="1">
    <location>
        <begin position="117"/>
        <end position="134"/>
    </location>
</feature>
<dbReference type="Proteomes" id="UP000053593">
    <property type="component" value="Unassembled WGS sequence"/>
</dbReference>
<organism evidence="2 3">
    <name type="scientific">Collybiopsis luxurians FD-317 M1</name>
    <dbReference type="NCBI Taxonomy" id="944289"/>
    <lineage>
        <taxon>Eukaryota</taxon>
        <taxon>Fungi</taxon>
        <taxon>Dikarya</taxon>
        <taxon>Basidiomycota</taxon>
        <taxon>Agaricomycotina</taxon>
        <taxon>Agaricomycetes</taxon>
        <taxon>Agaricomycetidae</taxon>
        <taxon>Agaricales</taxon>
        <taxon>Marasmiineae</taxon>
        <taxon>Omphalotaceae</taxon>
        <taxon>Collybiopsis</taxon>
        <taxon>Collybiopsis luxurians</taxon>
    </lineage>
</organism>
<keyword evidence="1" id="KW-0812">Transmembrane</keyword>
<protein>
    <submittedName>
        <fullName evidence="2">Uncharacterized protein</fullName>
    </submittedName>
</protein>
<keyword evidence="1" id="KW-0472">Membrane</keyword>
<evidence type="ECO:0000256" key="1">
    <source>
        <dbReference type="SAM" id="Phobius"/>
    </source>
</evidence>
<gene>
    <name evidence="2" type="ORF">GYMLUDRAFT_680762</name>
</gene>
<dbReference type="AlphaFoldDB" id="A0A0D0CTJ8"/>
<keyword evidence="3" id="KW-1185">Reference proteome</keyword>
<dbReference type="EMBL" id="KN834781">
    <property type="protein sequence ID" value="KIK59058.1"/>
    <property type="molecule type" value="Genomic_DNA"/>
</dbReference>
<keyword evidence="1" id="KW-1133">Transmembrane helix</keyword>